<feature type="region of interest" description="Disordered" evidence="6">
    <location>
        <begin position="1"/>
        <end position="21"/>
    </location>
</feature>
<dbReference type="AlphaFoldDB" id="A0A382E5Y3"/>
<protein>
    <recommendedName>
        <fullName evidence="8">MotA/TolQ/ExbB proton channel domain-containing protein</fullName>
    </recommendedName>
</protein>
<name>A0A382E5Y3_9ZZZZ</name>
<evidence type="ECO:0000313" key="9">
    <source>
        <dbReference type="EMBL" id="SVB45829.1"/>
    </source>
</evidence>
<gene>
    <name evidence="9" type="ORF">METZ01_LOCUS198683</name>
</gene>
<evidence type="ECO:0000256" key="5">
    <source>
        <dbReference type="ARBA" id="ARBA00023136"/>
    </source>
</evidence>
<reference evidence="9" key="1">
    <citation type="submission" date="2018-05" db="EMBL/GenBank/DDBJ databases">
        <authorList>
            <person name="Lanie J.A."/>
            <person name="Ng W.-L."/>
            <person name="Kazmierczak K.M."/>
            <person name="Andrzejewski T.M."/>
            <person name="Davidsen T.M."/>
            <person name="Wayne K.J."/>
            <person name="Tettelin H."/>
            <person name="Glass J.I."/>
            <person name="Rusch D."/>
            <person name="Podicherti R."/>
            <person name="Tsui H.-C.T."/>
            <person name="Winkler M.E."/>
        </authorList>
    </citation>
    <scope>NUCLEOTIDE SEQUENCE</scope>
</reference>
<evidence type="ECO:0000256" key="4">
    <source>
        <dbReference type="ARBA" id="ARBA00022989"/>
    </source>
</evidence>
<feature type="domain" description="MotA/TolQ/ExbB proton channel" evidence="8">
    <location>
        <begin position="117"/>
        <end position="206"/>
    </location>
</feature>
<sequence>ELMRRQRSDPSTMGSQNEKESTTRITAHKIFLKSLILFGVISFVFAVLGTEGLLALVIESDRSRLSIVIMLIYVIASVHWLLISWDLSCQRVALDLGGDAYGESRVAHFLKTLTDAGTRQYEALADRLQNRHTAGHFIADALLKLGLLGTIIGFILMLLPVAQIEDFDTNLVQQLMVQMSAGMAVALYTTLAGLVTSTLLKLQYLLADNALSELLTDLSEKLESEQV</sequence>
<dbReference type="EMBL" id="UINC01042762">
    <property type="protein sequence ID" value="SVB45829.1"/>
    <property type="molecule type" value="Genomic_DNA"/>
</dbReference>
<organism evidence="9">
    <name type="scientific">marine metagenome</name>
    <dbReference type="NCBI Taxonomy" id="408172"/>
    <lineage>
        <taxon>unclassified sequences</taxon>
        <taxon>metagenomes</taxon>
        <taxon>ecological metagenomes</taxon>
    </lineage>
</organism>
<dbReference type="Pfam" id="PF01618">
    <property type="entry name" value="MotA_ExbB"/>
    <property type="match status" value="1"/>
</dbReference>
<feature type="transmembrane region" description="Helical" evidence="7">
    <location>
        <begin position="64"/>
        <end position="83"/>
    </location>
</feature>
<comment type="subcellular location">
    <subcellularLocation>
        <location evidence="1">Cell membrane</location>
        <topology evidence="1">Multi-pass membrane protein</topology>
    </subcellularLocation>
</comment>
<feature type="non-terminal residue" evidence="9">
    <location>
        <position position="1"/>
    </location>
</feature>
<accession>A0A382E5Y3</accession>
<evidence type="ECO:0000256" key="1">
    <source>
        <dbReference type="ARBA" id="ARBA00004651"/>
    </source>
</evidence>
<evidence type="ECO:0000256" key="6">
    <source>
        <dbReference type="SAM" id="MobiDB-lite"/>
    </source>
</evidence>
<evidence type="ECO:0000256" key="2">
    <source>
        <dbReference type="ARBA" id="ARBA00022475"/>
    </source>
</evidence>
<feature type="transmembrane region" description="Helical" evidence="7">
    <location>
        <begin position="35"/>
        <end position="58"/>
    </location>
</feature>
<dbReference type="GO" id="GO:0005886">
    <property type="term" value="C:plasma membrane"/>
    <property type="evidence" value="ECO:0007669"/>
    <property type="project" value="UniProtKB-SubCell"/>
</dbReference>
<evidence type="ECO:0000256" key="7">
    <source>
        <dbReference type="SAM" id="Phobius"/>
    </source>
</evidence>
<feature type="transmembrane region" description="Helical" evidence="7">
    <location>
        <begin position="137"/>
        <end position="159"/>
    </location>
</feature>
<evidence type="ECO:0000259" key="8">
    <source>
        <dbReference type="Pfam" id="PF01618"/>
    </source>
</evidence>
<keyword evidence="3 7" id="KW-0812">Transmembrane</keyword>
<dbReference type="InterPro" id="IPR002898">
    <property type="entry name" value="MotA_ExbB_proton_chnl"/>
</dbReference>
<keyword evidence="4 7" id="KW-1133">Transmembrane helix</keyword>
<feature type="transmembrane region" description="Helical" evidence="7">
    <location>
        <begin position="179"/>
        <end position="200"/>
    </location>
</feature>
<evidence type="ECO:0000256" key="3">
    <source>
        <dbReference type="ARBA" id="ARBA00022692"/>
    </source>
</evidence>
<keyword evidence="2" id="KW-1003">Cell membrane</keyword>
<keyword evidence="5 7" id="KW-0472">Membrane</keyword>
<proteinExistence type="predicted"/>